<comment type="caution">
    <text evidence="3">The sequence shown here is derived from an EMBL/GenBank/DDBJ whole genome shotgun (WGS) entry which is preliminary data.</text>
</comment>
<keyword evidence="1" id="KW-0732">Signal</keyword>
<accession>K0SMX5</accession>
<dbReference type="AlphaFoldDB" id="K0SMX5"/>
<dbReference type="OrthoDB" id="188207at2759"/>
<dbReference type="Gene3D" id="2.130.10.130">
    <property type="entry name" value="Integrin alpha, N-terminal"/>
    <property type="match status" value="1"/>
</dbReference>
<dbReference type="Proteomes" id="UP000266841">
    <property type="component" value="Unassembled WGS sequence"/>
</dbReference>
<dbReference type="PANTHER" id="PTHR36220">
    <property type="entry name" value="UNNAMED PRODUCT"/>
    <property type="match status" value="1"/>
</dbReference>
<reference evidence="3 4" key="1">
    <citation type="journal article" date="2012" name="Genome Biol.">
        <title>Genome and low-iron response of an oceanic diatom adapted to chronic iron limitation.</title>
        <authorList>
            <person name="Lommer M."/>
            <person name="Specht M."/>
            <person name="Roy A.S."/>
            <person name="Kraemer L."/>
            <person name="Andreson R."/>
            <person name="Gutowska M.A."/>
            <person name="Wolf J."/>
            <person name="Bergner S.V."/>
            <person name="Schilhabel M.B."/>
            <person name="Klostermeier U.C."/>
            <person name="Beiko R.G."/>
            <person name="Rosenstiel P."/>
            <person name="Hippler M."/>
            <person name="Laroche J."/>
        </authorList>
    </citation>
    <scope>NUCLEOTIDE SEQUENCE [LARGE SCALE GENOMIC DNA]</scope>
    <source>
        <strain evidence="3 4">CCMP1005</strain>
    </source>
</reference>
<dbReference type="PANTHER" id="PTHR36220:SF1">
    <property type="entry name" value="GAMMA TUBULIN COMPLEX COMPONENT C-TERMINAL DOMAIN-CONTAINING PROTEIN"/>
    <property type="match status" value="1"/>
</dbReference>
<sequence>AHVFARNGEEWLHQVELLAPDGAANDRFGESVANNENTIVVGAPWDDDNGEDSGSSHVFVVQG</sequence>
<evidence type="ECO:0000313" key="3">
    <source>
        <dbReference type="EMBL" id="EJK67628.1"/>
    </source>
</evidence>
<organism evidence="3 4">
    <name type="scientific">Thalassiosira oceanica</name>
    <name type="common">Marine diatom</name>
    <dbReference type="NCBI Taxonomy" id="159749"/>
    <lineage>
        <taxon>Eukaryota</taxon>
        <taxon>Sar</taxon>
        <taxon>Stramenopiles</taxon>
        <taxon>Ochrophyta</taxon>
        <taxon>Bacillariophyta</taxon>
        <taxon>Coscinodiscophyceae</taxon>
        <taxon>Thalassiosirophycidae</taxon>
        <taxon>Thalassiosirales</taxon>
        <taxon>Thalassiosiraceae</taxon>
        <taxon>Thalassiosira</taxon>
    </lineage>
</organism>
<evidence type="ECO:0000313" key="4">
    <source>
        <dbReference type="Proteomes" id="UP000266841"/>
    </source>
</evidence>
<proteinExistence type="predicted"/>
<dbReference type="EMBL" id="AGNL01012872">
    <property type="protein sequence ID" value="EJK67628.1"/>
    <property type="molecule type" value="Genomic_DNA"/>
</dbReference>
<name>K0SMX5_THAOC</name>
<dbReference type="InterPro" id="IPR028994">
    <property type="entry name" value="Integrin_alpha_N"/>
</dbReference>
<gene>
    <name evidence="3" type="ORF">THAOC_11314</name>
</gene>
<dbReference type="Pfam" id="PF14312">
    <property type="entry name" value="FG-GAP_2"/>
    <property type="match status" value="1"/>
</dbReference>
<protein>
    <submittedName>
        <fullName evidence="3">Uncharacterized protein</fullName>
    </submittedName>
</protein>
<dbReference type="InterPro" id="IPR013517">
    <property type="entry name" value="FG-GAP"/>
</dbReference>
<keyword evidence="4" id="KW-1185">Reference proteome</keyword>
<feature type="region of interest" description="Disordered" evidence="2">
    <location>
        <begin position="44"/>
        <end position="63"/>
    </location>
</feature>
<evidence type="ECO:0000256" key="1">
    <source>
        <dbReference type="ARBA" id="ARBA00022729"/>
    </source>
</evidence>
<evidence type="ECO:0000256" key="2">
    <source>
        <dbReference type="SAM" id="MobiDB-lite"/>
    </source>
</evidence>
<feature type="non-terminal residue" evidence="3">
    <location>
        <position position="1"/>
    </location>
</feature>